<dbReference type="AlphaFoldDB" id="A0A0A8Z2Z4"/>
<name>A0A0A8Z2Z4_ARUDO</name>
<proteinExistence type="predicted"/>
<reference evidence="1" key="2">
    <citation type="journal article" date="2015" name="Data Brief">
        <title>Shoot transcriptome of the giant reed, Arundo donax.</title>
        <authorList>
            <person name="Barrero R.A."/>
            <person name="Guerrero F.D."/>
            <person name="Moolhuijzen P."/>
            <person name="Goolsby J.A."/>
            <person name="Tidwell J."/>
            <person name="Bellgard S.E."/>
            <person name="Bellgard M.I."/>
        </authorList>
    </citation>
    <scope>NUCLEOTIDE SEQUENCE</scope>
    <source>
        <tissue evidence="1">Shoot tissue taken approximately 20 cm above the soil surface</tissue>
    </source>
</reference>
<organism evidence="1">
    <name type="scientific">Arundo donax</name>
    <name type="common">Giant reed</name>
    <name type="synonym">Donax arundinaceus</name>
    <dbReference type="NCBI Taxonomy" id="35708"/>
    <lineage>
        <taxon>Eukaryota</taxon>
        <taxon>Viridiplantae</taxon>
        <taxon>Streptophyta</taxon>
        <taxon>Embryophyta</taxon>
        <taxon>Tracheophyta</taxon>
        <taxon>Spermatophyta</taxon>
        <taxon>Magnoliopsida</taxon>
        <taxon>Liliopsida</taxon>
        <taxon>Poales</taxon>
        <taxon>Poaceae</taxon>
        <taxon>PACMAD clade</taxon>
        <taxon>Arundinoideae</taxon>
        <taxon>Arundineae</taxon>
        <taxon>Arundo</taxon>
    </lineage>
</organism>
<accession>A0A0A8Z2Z4</accession>
<protein>
    <submittedName>
        <fullName evidence="1">Uncharacterized protein</fullName>
    </submittedName>
</protein>
<sequence length="73" mass="8684">MLESIYPRQFVTWKQWQLLEHFIQASGKLNLLAREKLPSPVTTACRLVSNRVNGEWHLHSYPIRLRQAIHTFQ</sequence>
<dbReference type="EMBL" id="GBRH01264744">
    <property type="protein sequence ID" value="JAD33151.1"/>
    <property type="molecule type" value="Transcribed_RNA"/>
</dbReference>
<reference evidence="1" key="1">
    <citation type="submission" date="2014-09" db="EMBL/GenBank/DDBJ databases">
        <authorList>
            <person name="Magalhaes I.L.F."/>
            <person name="Oliveira U."/>
            <person name="Santos F.R."/>
            <person name="Vidigal T.H.D.A."/>
            <person name="Brescovit A.D."/>
            <person name="Santos A.J."/>
        </authorList>
    </citation>
    <scope>NUCLEOTIDE SEQUENCE</scope>
    <source>
        <tissue evidence="1">Shoot tissue taken approximately 20 cm above the soil surface</tissue>
    </source>
</reference>
<evidence type="ECO:0000313" key="1">
    <source>
        <dbReference type="EMBL" id="JAD33151.1"/>
    </source>
</evidence>